<gene>
    <name evidence="1" type="ORF">T12_13511</name>
</gene>
<evidence type="ECO:0000313" key="2">
    <source>
        <dbReference type="Proteomes" id="UP000054783"/>
    </source>
</evidence>
<sequence>MTKELNNILHFPRGTPFVSLSYMQICRKISNN</sequence>
<dbReference type="Proteomes" id="UP000054783">
    <property type="component" value="Unassembled WGS sequence"/>
</dbReference>
<keyword evidence="2" id="KW-1185">Reference proteome</keyword>
<accession>A0A0V0YVC6</accession>
<dbReference type="EMBL" id="JYDQ01002173">
    <property type="protein sequence ID" value="KRY04144.1"/>
    <property type="molecule type" value="Genomic_DNA"/>
</dbReference>
<proteinExistence type="predicted"/>
<evidence type="ECO:0000313" key="1">
    <source>
        <dbReference type="EMBL" id="KRY04144.1"/>
    </source>
</evidence>
<organism evidence="1 2">
    <name type="scientific">Trichinella patagoniensis</name>
    <dbReference type="NCBI Taxonomy" id="990121"/>
    <lineage>
        <taxon>Eukaryota</taxon>
        <taxon>Metazoa</taxon>
        <taxon>Ecdysozoa</taxon>
        <taxon>Nematoda</taxon>
        <taxon>Enoplea</taxon>
        <taxon>Dorylaimia</taxon>
        <taxon>Trichinellida</taxon>
        <taxon>Trichinellidae</taxon>
        <taxon>Trichinella</taxon>
    </lineage>
</organism>
<name>A0A0V0YVC6_9BILA</name>
<reference evidence="1 2" key="1">
    <citation type="submission" date="2015-01" db="EMBL/GenBank/DDBJ databases">
        <title>Evolution of Trichinella species and genotypes.</title>
        <authorList>
            <person name="Korhonen P.K."/>
            <person name="Edoardo P."/>
            <person name="Giuseppe L.R."/>
            <person name="Gasser R.B."/>
        </authorList>
    </citation>
    <scope>NUCLEOTIDE SEQUENCE [LARGE SCALE GENOMIC DNA]</scope>
    <source>
        <strain evidence="1">ISS2496</strain>
    </source>
</reference>
<comment type="caution">
    <text evidence="1">The sequence shown here is derived from an EMBL/GenBank/DDBJ whole genome shotgun (WGS) entry which is preliminary data.</text>
</comment>
<protein>
    <submittedName>
        <fullName evidence="1">Uncharacterized protein</fullName>
    </submittedName>
</protein>
<dbReference type="AlphaFoldDB" id="A0A0V0YVC6"/>